<sequence length="96" mass="10353">MNPYPHLGAVAVLAALLYIATALRFVWYRPNGARHRRMVSLLASALIAAMLCRAVDILVCRSAVSLAEAVVIAVQLIAAWSARGNLAELVKRRADA</sequence>
<keyword evidence="1" id="KW-0812">Transmembrane</keyword>
<dbReference type="InterPro" id="IPR008473">
    <property type="entry name" value="Phage_holin_3_7"/>
</dbReference>
<organism evidence="2 3">
    <name type="scientific">Bordetella genomosp. 9</name>
    <dbReference type="NCBI Taxonomy" id="1416803"/>
    <lineage>
        <taxon>Bacteria</taxon>
        <taxon>Pseudomonadati</taxon>
        <taxon>Pseudomonadota</taxon>
        <taxon>Betaproteobacteria</taxon>
        <taxon>Burkholderiales</taxon>
        <taxon>Alcaligenaceae</taxon>
        <taxon>Bordetella</taxon>
    </lineage>
</organism>
<name>A0A261RDC8_9BORD</name>
<dbReference type="Pfam" id="PF05449">
    <property type="entry name" value="Phage_holin_3_7"/>
    <property type="match status" value="1"/>
</dbReference>
<keyword evidence="1" id="KW-1133">Transmembrane helix</keyword>
<evidence type="ECO:0008006" key="4">
    <source>
        <dbReference type="Google" id="ProtNLM"/>
    </source>
</evidence>
<gene>
    <name evidence="2" type="ORF">CAL26_05970</name>
</gene>
<evidence type="ECO:0000256" key="1">
    <source>
        <dbReference type="SAM" id="Phobius"/>
    </source>
</evidence>
<comment type="caution">
    <text evidence="2">The sequence shown here is derived from an EMBL/GenBank/DDBJ whole genome shotgun (WGS) entry which is preliminary data.</text>
</comment>
<protein>
    <recommendedName>
        <fullName evidence="4">Phage holin family protein</fullName>
    </recommendedName>
</protein>
<keyword evidence="3" id="KW-1185">Reference proteome</keyword>
<evidence type="ECO:0000313" key="3">
    <source>
        <dbReference type="Proteomes" id="UP000216857"/>
    </source>
</evidence>
<feature type="transmembrane region" description="Helical" evidence="1">
    <location>
        <begin position="65"/>
        <end position="82"/>
    </location>
</feature>
<reference evidence="2" key="1">
    <citation type="submission" date="2017-05" db="EMBL/GenBank/DDBJ databases">
        <title>Complete and WGS of Bordetella genogroups.</title>
        <authorList>
            <person name="Spilker T."/>
            <person name="Lipuma J."/>
        </authorList>
    </citation>
    <scope>NUCLEOTIDE SEQUENCE</scope>
    <source>
        <strain evidence="2">AU21707</strain>
    </source>
</reference>
<evidence type="ECO:0000313" key="2">
    <source>
        <dbReference type="EMBL" id="OZI23028.1"/>
    </source>
</evidence>
<accession>A0A261RDC8</accession>
<dbReference type="EMBL" id="NEVJ01000002">
    <property type="protein sequence ID" value="OZI23028.1"/>
    <property type="molecule type" value="Genomic_DNA"/>
</dbReference>
<dbReference type="OrthoDB" id="8667277at2"/>
<feature type="transmembrane region" description="Helical" evidence="1">
    <location>
        <begin position="6"/>
        <end position="27"/>
    </location>
</feature>
<proteinExistence type="predicted"/>
<keyword evidence="1" id="KW-0472">Membrane</keyword>
<dbReference type="AlphaFoldDB" id="A0A261RDC8"/>
<dbReference type="RefSeq" id="WP_094846044.1">
    <property type="nucleotide sequence ID" value="NZ_NEVJ01000002.1"/>
</dbReference>
<dbReference type="Proteomes" id="UP000216857">
    <property type="component" value="Unassembled WGS sequence"/>
</dbReference>